<evidence type="ECO:0000256" key="1">
    <source>
        <dbReference type="ARBA" id="ARBA00001971"/>
    </source>
</evidence>
<dbReference type="PIRSF" id="PIRSF000178">
    <property type="entry name" value="SDH_cyt_b560"/>
    <property type="match status" value="1"/>
</dbReference>
<keyword evidence="6" id="KW-0349">Heme</keyword>
<dbReference type="GO" id="GO:0046872">
    <property type="term" value="F:metal ion binding"/>
    <property type="evidence" value="ECO:0007669"/>
    <property type="project" value="UniProtKB-KW"/>
</dbReference>
<dbReference type="GO" id="GO:0006099">
    <property type="term" value="P:tricarboxylic acid cycle"/>
    <property type="evidence" value="ECO:0007669"/>
    <property type="project" value="InterPro"/>
</dbReference>
<protein>
    <recommendedName>
        <fullName evidence="5">Succinate dehydrogenase cytochrome b556 subunit</fullName>
    </recommendedName>
</protein>
<dbReference type="Gene3D" id="1.20.1300.10">
    <property type="entry name" value="Fumarate reductase/succinate dehydrogenase, transmembrane subunit"/>
    <property type="match status" value="1"/>
</dbReference>
<evidence type="ECO:0000256" key="12">
    <source>
        <dbReference type="ARBA" id="ARBA00025912"/>
    </source>
</evidence>
<dbReference type="NCBIfam" id="TIGR02970">
    <property type="entry name" value="succ_dehyd_cytB"/>
    <property type="match status" value="1"/>
</dbReference>
<dbReference type="CDD" id="cd03499">
    <property type="entry name" value="SQR_TypeC_SdhC"/>
    <property type="match status" value="1"/>
</dbReference>
<evidence type="ECO:0000313" key="14">
    <source>
        <dbReference type="EMBL" id="PLW84877.1"/>
    </source>
</evidence>
<evidence type="ECO:0000256" key="8">
    <source>
        <dbReference type="ARBA" id="ARBA00022723"/>
    </source>
</evidence>
<comment type="function">
    <text evidence="2">Membrane-anchoring subunit of succinate dehydrogenase (SDH).</text>
</comment>
<dbReference type="Proteomes" id="UP000235162">
    <property type="component" value="Unassembled WGS sequence"/>
</dbReference>
<evidence type="ECO:0000256" key="11">
    <source>
        <dbReference type="ARBA" id="ARBA00023136"/>
    </source>
</evidence>
<comment type="caution">
    <text evidence="14">The sequence shown here is derived from an EMBL/GenBank/DDBJ whole genome shotgun (WGS) entry which is preliminary data.</text>
</comment>
<organism evidence="14 15">
    <name type="scientific">Halioglobus japonicus</name>
    <dbReference type="NCBI Taxonomy" id="930805"/>
    <lineage>
        <taxon>Bacteria</taxon>
        <taxon>Pseudomonadati</taxon>
        <taxon>Pseudomonadota</taxon>
        <taxon>Gammaproteobacteria</taxon>
        <taxon>Cellvibrionales</taxon>
        <taxon>Halieaceae</taxon>
        <taxon>Halioglobus</taxon>
    </lineage>
</organism>
<dbReference type="Pfam" id="PF01127">
    <property type="entry name" value="Sdh_cyt"/>
    <property type="match status" value="1"/>
</dbReference>
<keyword evidence="9 13" id="KW-1133">Transmembrane helix</keyword>
<dbReference type="AlphaFoldDB" id="A0AAP8MC46"/>
<reference evidence="14 15" key="1">
    <citation type="submission" date="2018-01" db="EMBL/GenBank/DDBJ databases">
        <title>The draft genome sequence of Halioglobus japonicus S1-36.</title>
        <authorList>
            <person name="Du Z.-J."/>
            <person name="Shi M.-J."/>
        </authorList>
    </citation>
    <scope>NUCLEOTIDE SEQUENCE [LARGE SCALE GENOMIC DNA]</scope>
    <source>
        <strain evidence="14 15">S1-36</strain>
    </source>
</reference>
<evidence type="ECO:0000256" key="4">
    <source>
        <dbReference type="ARBA" id="ARBA00007244"/>
    </source>
</evidence>
<feature type="transmembrane region" description="Helical" evidence="13">
    <location>
        <begin position="69"/>
        <end position="88"/>
    </location>
</feature>
<dbReference type="GO" id="GO:0009055">
    <property type="term" value="F:electron transfer activity"/>
    <property type="evidence" value="ECO:0007669"/>
    <property type="project" value="InterPro"/>
</dbReference>
<dbReference type="InterPro" id="IPR034804">
    <property type="entry name" value="SQR/QFR_C/D"/>
</dbReference>
<accession>A0AAP8MC46</accession>
<evidence type="ECO:0000256" key="5">
    <source>
        <dbReference type="ARBA" id="ARBA00020076"/>
    </source>
</evidence>
<comment type="similarity">
    <text evidence="4">Belongs to the cytochrome b560 family.</text>
</comment>
<keyword evidence="11 13" id="KW-0472">Membrane</keyword>
<keyword evidence="7 13" id="KW-0812">Transmembrane</keyword>
<dbReference type="GO" id="GO:0005886">
    <property type="term" value="C:plasma membrane"/>
    <property type="evidence" value="ECO:0007669"/>
    <property type="project" value="TreeGrafter"/>
</dbReference>
<evidence type="ECO:0000313" key="15">
    <source>
        <dbReference type="Proteomes" id="UP000235162"/>
    </source>
</evidence>
<feature type="transmembrane region" description="Helical" evidence="13">
    <location>
        <begin position="109"/>
        <end position="129"/>
    </location>
</feature>
<feature type="transmembrane region" description="Helical" evidence="13">
    <location>
        <begin position="28"/>
        <end position="49"/>
    </location>
</feature>
<evidence type="ECO:0000256" key="2">
    <source>
        <dbReference type="ARBA" id="ARBA00004050"/>
    </source>
</evidence>
<keyword evidence="8" id="KW-0479">Metal-binding</keyword>
<name>A0AAP8MC46_9GAMM</name>
<dbReference type="InterPro" id="IPR018495">
    <property type="entry name" value="Succ_DH_cyt_bsu_CS"/>
</dbReference>
<dbReference type="PANTHER" id="PTHR10978:SF5">
    <property type="entry name" value="SUCCINATE DEHYDROGENASE CYTOCHROME B560 SUBUNIT, MITOCHONDRIAL"/>
    <property type="match status" value="1"/>
</dbReference>
<evidence type="ECO:0000256" key="7">
    <source>
        <dbReference type="ARBA" id="ARBA00022692"/>
    </source>
</evidence>
<comment type="cofactor">
    <cofactor evidence="1">
        <name>heme</name>
        <dbReference type="ChEBI" id="CHEBI:30413"/>
    </cofactor>
</comment>
<evidence type="ECO:0000256" key="6">
    <source>
        <dbReference type="ARBA" id="ARBA00022617"/>
    </source>
</evidence>
<evidence type="ECO:0000256" key="3">
    <source>
        <dbReference type="ARBA" id="ARBA00004141"/>
    </source>
</evidence>
<evidence type="ECO:0000256" key="9">
    <source>
        <dbReference type="ARBA" id="ARBA00022989"/>
    </source>
</evidence>
<dbReference type="RefSeq" id="WP_084197772.1">
    <property type="nucleotide sequence ID" value="NZ_BMYL01000006.1"/>
</dbReference>
<dbReference type="EMBL" id="PKUR01000005">
    <property type="protein sequence ID" value="PLW84877.1"/>
    <property type="molecule type" value="Genomic_DNA"/>
</dbReference>
<dbReference type="PROSITE" id="PS01000">
    <property type="entry name" value="SDH_CYT_1"/>
    <property type="match status" value="1"/>
</dbReference>
<comment type="subcellular location">
    <subcellularLocation>
        <location evidence="3">Membrane</location>
        <topology evidence="3">Multi-pass membrane protein</topology>
    </subcellularLocation>
</comment>
<evidence type="ECO:0000256" key="13">
    <source>
        <dbReference type="SAM" id="Phobius"/>
    </source>
</evidence>
<gene>
    <name evidence="14" type="primary">sdhC</name>
    <name evidence="14" type="ORF">C0029_17955</name>
</gene>
<keyword evidence="10" id="KW-0408">Iron</keyword>
<proteinExistence type="inferred from homology"/>
<evidence type="ECO:0000256" key="10">
    <source>
        <dbReference type="ARBA" id="ARBA00023004"/>
    </source>
</evidence>
<dbReference type="SUPFAM" id="SSF81343">
    <property type="entry name" value="Fumarate reductase respiratory complex transmembrane subunits"/>
    <property type="match status" value="1"/>
</dbReference>
<dbReference type="KEGG" id="hja:BST95_00900"/>
<keyword evidence="15" id="KW-1185">Reference proteome</keyword>
<dbReference type="InterPro" id="IPR000701">
    <property type="entry name" value="SuccDH_FuR_B_TM-su"/>
</dbReference>
<dbReference type="PANTHER" id="PTHR10978">
    <property type="entry name" value="SUCCINATE DEHYDROGENASE CYTOCHROME B560 SUBUNIT"/>
    <property type="match status" value="1"/>
</dbReference>
<sequence length="130" mass="14323">MTDSRPVDRPVNLDLATMKFPITATASILHRVSAVVIWVGFAFALYLLWTIQASPEGYASVAAMFADSFLAKFFAWGFLTALGYYCMGGLKHIIQEMGYFEEFESGQKISWLAIGLGIVLSVVMGVVIWA</sequence>
<dbReference type="InterPro" id="IPR014314">
    <property type="entry name" value="Succ_DH_cytb556"/>
</dbReference>
<comment type="subunit">
    <text evidence="12">Part of an enzyme complex containing four subunits: a flavoprotein, an iron-sulfur protein, plus two membrane-anchoring proteins, SdhC and SdhD. The complex can form homotrimers.</text>
</comment>